<keyword evidence="9" id="KW-1185">Reference proteome</keyword>
<keyword evidence="4 8" id="KW-0418">Kinase</keyword>
<dbReference type="GO" id="GO:0005988">
    <property type="term" value="P:lactose metabolic process"/>
    <property type="evidence" value="ECO:0007669"/>
    <property type="project" value="UniProtKB-KW"/>
</dbReference>
<keyword evidence="5 6" id="KW-0067">ATP-binding</keyword>
<evidence type="ECO:0000256" key="3">
    <source>
        <dbReference type="ARBA" id="ARBA00022741"/>
    </source>
</evidence>
<dbReference type="RefSeq" id="WP_068913573.1">
    <property type="nucleotide sequence ID" value="NZ_MBEW02000007.1"/>
</dbReference>
<evidence type="ECO:0000256" key="6">
    <source>
        <dbReference type="PIRNR" id="PIRNR000535"/>
    </source>
</evidence>
<evidence type="ECO:0000256" key="5">
    <source>
        <dbReference type="ARBA" id="ARBA00022840"/>
    </source>
</evidence>
<feature type="domain" description="Carbohydrate kinase PfkB" evidence="7">
    <location>
        <begin position="10"/>
        <end position="286"/>
    </location>
</feature>
<dbReference type="EMBL" id="MBEW02000007">
    <property type="protein sequence ID" value="RDY21456.1"/>
    <property type="molecule type" value="Genomic_DNA"/>
</dbReference>
<keyword evidence="6" id="KW-0423">Lactose metabolism</keyword>
<dbReference type="Proteomes" id="UP000093352">
    <property type="component" value="Unassembled WGS sequence"/>
</dbReference>
<dbReference type="InterPro" id="IPR017583">
    <property type="entry name" value="Tagatose/fructose_Pkinase"/>
</dbReference>
<dbReference type="FunFam" id="3.40.1190.20:FF:000001">
    <property type="entry name" value="Phosphofructokinase"/>
    <property type="match status" value="1"/>
</dbReference>
<evidence type="ECO:0000256" key="4">
    <source>
        <dbReference type="ARBA" id="ARBA00022777"/>
    </source>
</evidence>
<dbReference type="InterPro" id="IPR029056">
    <property type="entry name" value="Ribokinase-like"/>
</dbReference>
<dbReference type="PROSITE" id="PS00583">
    <property type="entry name" value="PFKB_KINASES_1"/>
    <property type="match status" value="1"/>
</dbReference>
<dbReference type="PROSITE" id="PS00584">
    <property type="entry name" value="PFKB_KINASES_2"/>
    <property type="match status" value="1"/>
</dbReference>
<dbReference type="EC" id="2.7.1.144" evidence="6"/>
<dbReference type="PANTHER" id="PTHR46566:SF5">
    <property type="entry name" value="1-PHOSPHOFRUCTOKINASE"/>
    <property type="match status" value="1"/>
</dbReference>
<dbReference type="Pfam" id="PF00294">
    <property type="entry name" value="PfkB"/>
    <property type="match status" value="1"/>
</dbReference>
<dbReference type="AlphaFoldDB" id="A0A1C0AG20"/>
<comment type="similarity">
    <text evidence="1">Belongs to the carbohydrate kinase pfkB family.</text>
</comment>
<dbReference type="Gene3D" id="3.40.1190.20">
    <property type="match status" value="1"/>
</dbReference>
<dbReference type="InterPro" id="IPR002173">
    <property type="entry name" value="Carboh/pur_kinase_PfkB_CS"/>
</dbReference>
<dbReference type="GO" id="GO:0009024">
    <property type="term" value="F:tagatose-6-phosphate kinase activity"/>
    <property type="evidence" value="ECO:0007669"/>
    <property type="project" value="UniProtKB-EC"/>
</dbReference>
<keyword evidence="2 6" id="KW-0808">Transferase</keyword>
<keyword evidence="3 6" id="KW-0547">Nucleotide-binding</keyword>
<dbReference type="InterPro" id="IPR011611">
    <property type="entry name" value="PfkB_dom"/>
</dbReference>
<evidence type="ECO:0000259" key="7">
    <source>
        <dbReference type="Pfam" id="PF00294"/>
    </source>
</evidence>
<evidence type="ECO:0000313" key="8">
    <source>
        <dbReference type="EMBL" id="RDY21456.1"/>
    </source>
</evidence>
<dbReference type="GO" id="GO:0008443">
    <property type="term" value="F:phosphofructokinase activity"/>
    <property type="evidence" value="ECO:0007669"/>
    <property type="project" value="TreeGrafter"/>
</dbReference>
<proteinExistence type="inferred from homology"/>
<dbReference type="STRING" id="1871336.BBG48_06385"/>
<dbReference type="GO" id="GO:0005524">
    <property type="term" value="F:ATP binding"/>
    <property type="evidence" value="ECO:0007669"/>
    <property type="project" value="UniProtKB-KW"/>
</dbReference>
<comment type="pathway">
    <text evidence="6">Carbohydrate metabolism; D-tagatose 6-phosphate degradation; D-glyceraldehyde 3-phosphate and glycerone phosphate from D-tagatose 6-phosphate: step 1/2.</text>
</comment>
<evidence type="ECO:0000313" key="9">
    <source>
        <dbReference type="Proteomes" id="UP000093352"/>
    </source>
</evidence>
<dbReference type="GO" id="GO:0016052">
    <property type="term" value="P:carbohydrate catabolic process"/>
    <property type="evidence" value="ECO:0007669"/>
    <property type="project" value="UniProtKB-ARBA"/>
</dbReference>
<organism evidence="8 9">
    <name type="scientific">Criibacterium bergeronii</name>
    <dbReference type="NCBI Taxonomy" id="1871336"/>
    <lineage>
        <taxon>Bacteria</taxon>
        <taxon>Bacillati</taxon>
        <taxon>Bacillota</taxon>
        <taxon>Clostridia</taxon>
        <taxon>Peptostreptococcales</taxon>
        <taxon>Filifactoraceae</taxon>
        <taxon>Criibacterium</taxon>
    </lineage>
</organism>
<name>A0A1C0AG20_9FIRM</name>
<sequence>MILTVTLSPSVDISYKLDDFKLDATNRCNNTIKTAGGKGLNVARVLKFLGAEVIATGFLGGDLGNFVKDQLDKDNIKNDFLFTDKPTRNCIAILSNNQQTEILEYSEVPNDEYLAKFLKKYELLCDKVNVVCISGSSPKGLDNSYVENLVKIAKEKNCTVITDVSGKLLEDVVNNFSTKPDFIKPNQDEFKDLLDKSQKLKEDFDIKASLKNDINQVDNVIVSLSADGAIVKSSDRLYKVDIPKIKVVNPVGSGDSSVAGLAYGIDNEMSFEDALKLSNACGMSNAMNQKTGYIDLEVVKDLQQQIKVSSLN</sequence>
<dbReference type="NCBIfam" id="TIGR03168">
    <property type="entry name" value="1-PFK"/>
    <property type="match status" value="1"/>
</dbReference>
<comment type="catalytic activity">
    <reaction evidence="6">
        <text>D-tagatofuranose 6-phosphate + ATP = D-tagatofuranose 1,6-bisphosphate + ADP + H(+)</text>
        <dbReference type="Rhea" id="RHEA:12420"/>
        <dbReference type="ChEBI" id="CHEBI:15378"/>
        <dbReference type="ChEBI" id="CHEBI:30616"/>
        <dbReference type="ChEBI" id="CHEBI:58694"/>
        <dbReference type="ChEBI" id="CHEBI:58695"/>
        <dbReference type="ChEBI" id="CHEBI:456216"/>
        <dbReference type="EC" id="2.7.1.144"/>
    </reaction>
</comment>
<comment type="similarity">
    <text evidence="6">Belongs to the carbohydrate kinase PfkB family. LacC subfamily.</text>
</comment>
<dbReference type="PIRSF" id="PIRSF000535">
    <property type="entry name" value="1PFK/6PFK/LacC"/>
    <property type="match status" value="1"/>
</dbReference>
<gene>
    <name evidence="8" type="ORF">BBG48_004885</name>
</gene>
<evidence type="ECO:0000256" key="2">
    <source>
        <dbReference type="ARBA" id="ARBA00022679"/>
    </source>
</evidence>
<dbReference type="PANTHER" id="PTHR46566">
    <property type="entry name" value="1-PHOSPHOFRUCTOKINASE-RELATED"/>
    <property type="match status" value="1"/>
</dbReference>
<dbReference type="GO" id="GO:0044281">
    <property type="term" value="P:small molecule metabolic process"/>
    <property type="evidence" value="ECO:0007669"/>
    <property type="project" value="UniProtKB-ARBA"/>
</dbReference>
<comment type="caution">
    <text evidence="8">The sequence shown here is derived from an EMBL/GenBank/DDBJ whole genome shotgun (WGS) entry which is preliminary data.</text>
</comment>
<dbReference type="GO" id="GO:0005829">
    <property type="term" value="C:cytosol"/>
    <property type="evidence" value="ECO:0007669"/>
    <property type="project" value="TreeGrafter"/>
</dbReference>
<reference evidence="8 9" key="1">
    <citation type="journal article" date="2016" name="Genome Announc.">
        <title>Draft Genome Sequence of Criibacterium bergeronii gen. nov., sp. nov., Strain CCRI-22567T, Isolated from a Vaginal Sample from a Woman with Bacterial Vaginosis.</title>
        <authorList>
            <person name="Maheux A.F."/>
            <person name="Berube E."/>
            <person name="Boudreau D.K."/>
            <person name="Raymond F."/>
            <person name="Corbeil J."/>
            <person name="Roy P.H."/>
            <person name="Boissinot M."/>
            <person name="Omar R.F."/>
        </authorList>
    </citation>
    <scope>NUCLEOTIDE SEQUENCE [LARGE SCALE GENOMIC DNA]</scope>
    <source>
        <strain evidence="8 9">CCRI-22567</strain>
    </source>
</reference>
<dbReference type="GO" id="GO:2001059">
    <property type="term" value="P:D-tagatose 6-phosphate catabolic process"/>
    <property type="evidence" value="ECO:0007669"/>
    <property type="project" value="UniProtKB-UniPathway"/>
</dbReference>
<dbReference type="CDD" id="cd01164">
    <property type="entry name" value="FruK_PfkB_like"/>
    <property type="match status" value="1"/>
</dbReference>
<evidence type="ECO:0000256" key="1">
    <source>
        <dbReference type="ARBA" id="ARBA00005380"/>
    </source>
</evidence>
<dbReference type="UniPathway" id="UPA00704">
    <property type="reaction ID" value="UER00715"/>
</dbReference>
<accession>A0A1C0AG20</accession>
<dbReference type="SUPFAM" id="SSF53613">
    <property type="entry name" value="Ribokinase-like"/>
    <property type="match status" value="1"/>
</dbReference>
<protein>
    <recommendedName>
        <fullName evidence="6">Tagatose-6-phosphate kinase</fullName>
        <ecNumber evidence="6">2.7.1.144</ecNumber>
    </recommendedName>
</protein>